<dbReference type="Gene3D" id="3.40.390.10">
    <property type="entry name" value="Collagenase (Catalytic Domain)"/>
    <property type="match status" value="1"/>
</dbReference>
<dbReference type="SUPFAM" id="SSF55486">
    <property type="entry name" value="Metalloproteases ('zincins'), catalytic domain"/>
    <property type="match status" value="1"/>
</dbReference>
<evidence type="ECO:0000259" key="1">
    <source>
        <dbReference type="PROSITE" id="PS50215"/>
    </source>
</evidence>
<name>A0AA37SN16_9BACT</name>
<evidence type="ECO:0000313" key="2">
    <source>
        <dbReference type="EMBL" id="GLR17753.1"/>
    </source>
</evidence>
<dbReference type="Pfam" id="PF13583">
    <property type="entry name" value="Reprolysin_4"/>
    <property type="match status" value="1"/>
</dbReference>
<dbReference type="InterPro" id="IPR001590">
    <property type="entry name" value="Peptidase_M12B"/>
</dbReference>
<dbReference type="PROSITE" id="PS50215">
    <property type="entry name" value="ADAM_MEPRO"/>
    <property type="match status" value="1"/>
</dbReference>
<organism evidence="2 3">
    <name type="scientific">Portibacter lacus</name>
    <dbReference type="NCBI Taxonomy" id="1099794"/>
    <lineage>
        <taxon>Bacteria</taxon>
        <taxon>Pseudomonadati</taxon>
        <taxon>Bacteroidota</taxon>
        <taxon>Saprospiria</taxon>
        <taxon>Saprospirales</taxon>
        <taxon>Haliscomenobacteraceae</taxon>
        <taxon>Portibacter</taxon>
    </lineage>
</organism>
<proteinExistence type="predicted"/>
<dbReference type="InterPro" id="IPR024079">
    <property type="entry name" value="MetalloPept_cat_dom_sf"/>
</dbReference>
<comment type="caution">
    <text evidence="2">The sequence shown here is derived from an EMBL/GenBank/DDBJ whole genome shotgun (WGS) entry which is preliminary data.</text>
</comment>
<dbReference type="Pfam" id="PF18962">
    <property type="entry name" value="Por_Secre_tail"/>
    <property type="match status" value="1"/>
</dbReference>
<sequence length="1377" mass="151063">MNLERGTYLEITEKASTRQILSLPGQSSTFIAKENDLVDENLAKRFPKIKSYDLYNQKDIIVGSLITSSTHIYYNIDIENKGTQSFFPNHQTGEYVLEETTKQYWECAAEELKGQLPSSVRSNIGKYSYGDDLQSFKLAIIATGEFYEQHGNTDELVMADIIKTISGVNRIFERDFSLNFTLQGRVKLYSDKETDPFTPSLNGGGNRTIQSANAFVNDFTFDEYDLGITFNSYSDGWPGGGVAVIEAACNPGTTGSGPNKARIWAASVGLADNGFTALVSHEIGHAFGARHTMNSDSDICMDALSPDNAYEIGSGSTLMSYGGKCGDNDDYVLPDETINNYFHFSSLYLMSQYVNSLSCQQTLLTDNTPPDLTINPCGMSSFQIPLNTPFRIKAEGSDADSDNLTYVWEQFDEDGSGSPNAGFLGDQAAMSARGPLFRGYAPNSNAERSFPRFFNYFLQDPFESLPKVPRDLTLRCTIRDNDSEGGIFTSDEVTVSVLDIGPLTIEIDSLIDTIVGGETINLTWNDDGISGICDKVDVNLISLNDPTVIIPIAQNVDYGDLGVSYFVAPGFSIDGNFHFKVECHVSECFSFYNYSRPFYSTTNCPAPELYYTCGLEDVTANIGAEELNFTAQAYTGVGTYEADFLIDNADEELGFIRYTLDGVCEKVLFPSGNPVRTNFEFVNFQVAKSGSYRIFNVGEFAGLVLFDSNFDEADLCSSVIDMNLIESSTFPGTTTTSFSNWIDVELEACVSYKLGITSFDDDKTFKVRISGESLISIENNNELDGSFFYVVEDEDGLIEAILPESDFRELKQGVKNIYTIKLDAETFNPADFIGKELLDLSLDGVCVDRSVNTADVTVINPLPDVDNDGFHTDEDCDDNDPLINPDATEIPNNTVDENCDGLIEGVDTDNDGFNAGFDCDDTNAAINPDAIEIPNNDVDEDCDGVALIIDEDNDGFNSDVDCDDTNAAINPDATEIVNNEVDEDCDGVAQIIDEDMDGYNSDEDCDDKDATAYPGAVEIPNNDVDEDCDGVVLIIDEDMDGFNSDVDCDDTNAAINPDVEEVPGNSIDENCDGIVLNFDADMDGFNSEDDCDDSDASINPDAVEIANNDIDENCDGELLIIDEDNDGFNSDVDCDDNDPLINPDAEEIPNNDIDENCDGAVILIDEDMDGFNSDVDCDDTNAAINPGASEIPNNDVDEDCDGMAQVIDEDNDGFNSDEDCDDTDPAINPDAVEIPNNNVDENCNGELSFTDEDMDGYLGSVDCNDQDSLIYPGAPEIPNNGIDEDCDGEDLTSSVDEEWLSEVKVYPNPMNDRFVIEIAEDVTNIEIMTYNGQIVYNQALHSGKNHVDLSNNPRGVYFVKLYMNNGERVKFFKLIKM</sequence>
<gene>
    <name evidence="2" type="ORF">GCM10007940_23680</name>
</gene>
<dbReference type="NCBIfam" id="TIGR04183">
    <property type="entry name" value="Por_Secre_tail"/>
    <property type="match status" value="1"/>
</dbReference>
<dbReference type="InterPro" id="IPR021655">
    <property type="entry name" value="Put_metal-bd"/>
</dbReference>
<dbReference type="InterPro" id="IPR026444">
    <property type="entry name" value="Secre_tail"/>
</dbReference>
<dbReference type="Pfam" id="PF11617">
    <property type="entry name" value="Cu-binding_MopE"/>
    <property type="match status" value="10"/>
</dbReference>
<reference evidence="2" key="1">
    <citation type="journal article" date="2014" name="Int. J. Syst. Evol. Microbiol.">
        <title>Complete genome sequence of Corynebacterium casei LMG S-19264T (=DSM 44701T), isolated from a smear-ripened cheese.</title>
        <authorList>
            <consortium name="US DOE Joint Genome Institute (JGI-PGF)"/>
            <person name="Walter F."/>
            <person name="Albersmeier A."/>
            <person name="Kalinowski J."/>
            <person name="Ruckert C."/>
        </authorList>
    </citation>
    <scope>NUCLEOTIDE SEQUENCE</scope>
    <source>
        <strain evidence="2">NBRC 108769</strain>
    </source>
</reference>
<keyword evidence="3" id="KW-1185">Reference proteome</keyword>
<evidence type="ECO:0000313" key="3">
    <source>
        <dbReference type="Proteomes" id="UP001156666"/>
    </source>
</evidence>
<accession>A0AA37SN16</accession>
<protein>
    <recommendedName>
        <fullName evidence="1">Peptidase M12B domain-containing protein</fullName>
    </recommendedName>
</protein>
<dbReference type="EMBL" id="BSOH01000014">
    <property type="protein sequence ID" value="GLR17753.1"/>
    <property type="molecule type" value="Genomic_DNA"/>
</dbReference>
<dbReference type="Proteomes" id="UP001156666">
    <property type="component" value="Unassembled WGS sequence"/>
</dbReference>
<dbReference type="GO" id="GO:0006508">
    <property type="term" value="P:proteolysis"/>
    <property type="evidence" value="ECO:0007669"/>
    <property type="project" value="InterPro"/>
</dbReference>
<dbReference type="GO" id="GO:0004222">
    <property type="term" value="F:metalloendopeptidase activity"/>
    <property type="evidence" value="ECO:0007669"/>
    <property type="project" value="InterPro"/>
</dbReference>
<feature type="domain" description="Peptidase M12B" evidence="1">
    <location>
        <begin position="134"/>
        <end position="366"/>
    </location>
</feature>
<reference evidence="2" key="2">
    <citation type="submission" date="2023-01" db="EMBL/GenBank/DDBJ databases">
        <title>Draft genome sequence of Portibacter lacus strain NBRC 108769.</title>
        <authorList>
            <person name="Sun Q."/>
            <person name="Mori K."/>
        </authorList>
    </citation>
    <scope>NUCLEOTIDE SEQUENCE</scope>
    <source>
        <strain evidence="2">NBRC 108769</strain>
    </source>
</reference>